<evidence type="ECO:0000313" key="2">
    <source>
        <dbReference type="Proteomes" id="UP001060215"/>
    </source>
</evidence>
<gene>
    <name evidence="1" type="ORF">LOK49_LG13G01222</name>
</gene>
<reference evidence="1 2" key="1">
    <citation type="journal article" date="2022" name="Plant J.">
        <title>Chromosome-level genome of Camellia lanceoleosa provides a valuable resource for understanding genome evolution and self-incompatibility.</title>
        <authorList>
            <person name="Gong W."/>
            <person name="Xiao S."/>
            <person name="Wang L."/>
            <person name="Liao Z."/>
            <person name="Chang Y."/>
            <person name="Mo W."/>
            <person name="Hu G."/>
            <person name="Li W."/>
            <person name="Zhao G."/>
            <person name="Zhu H."/>
            <person name="Hu X."/>
            <person name="Ji K."/>
            <person name="Xiang X."/>
            <person name="Song Q."/>
            <person name="Yuan D."/>
            <person name="Jin S."/>
            <person name="Zhang L."/>
        </authorList>
    </citation>
    <scope>NUCLEOTIDE SEQUENCE [LARGE SCALE GENOMIC DNA]</scope>
    <source>
        <strain evidence="1">SQ_2022a</strain>
    </source>
</reference>
<accession>A0ACC0FNV3</accession>
<organism evidence="1 2">
    <name type="scientific">Camellia lanceoleosa</name>
    <dbReference type="NCBI Taxonomy" id="1840588"/>
    <lineage>
        <taxon>Eukaryota</taxon>
        <taxon>Viridiplantae</taxon>
        <taxon>Streptophyta</taxon>
        <taxon>Embryophyta</taxon>
        <taxon>Tracheophyta</taxon>
        <taxon>Spermatophyta</taxon>
        <taxon>Magnoliopsida</taxon>
        <taxon>eudicotyledons</taxon>
        <taxon>Gunneridae</taxon>
        <taxon>Pentapetalae</taxon>
        <taxon>asterids</taxon>
        <taxon>Ericales</taxon>
        <taxon>Theaceae</taxon>
        <taxon>Camellia</taxon>
    </lineage>
</organism>
<comment type="caution">
    <text evidence="1">The sequence shown here is derived from an EMBL/GenBank/DDBJ whole genome shotgun (WGS) entry which is preliminary data.</text>
</comment>
<protein>
    <submittedName>
        <fullName evidence="1">Uncharacterized protein</fullName>
    </submittedName>
</protein>
<dbReference type="EMBL" id="CM045771">
    <property type="protein sequence ID" value="KAI7989963.1"/>
    <property type="molecule type" value="Genomic_DNA"/>
</dbReference>
<sequence>MRGSQVLRSQPARLTHETLFLFLFLHFCFIGEYVGSSMHYKFILFS</sequence>
<name>A0ACC0FNV3_9ERIC</name>
<evidence type="ECO:0000313" key="1">
    <source>
        <dbReference type="EMBL" id="KAI7989963.1"/>
    </source>
</evidence>
<proteinExistence type="predicted"/>
<keyword evidence="2" id="KW-1185">Reference proteome</keyword>
<dbReference type="Proteomes" id="UP001060215">
    <property type="component" value="Chromosome 14"/>
</dbReference>